<evidence type="ECO:0000256" key="7">
    <source>
        <dbReference type="ARBA" id="ARBA00022990"/>
    </source>
</evidence>
<dbReference type="Proteomes" id="UP000694892">
    <property type="component" value="Chromosome 5S"/>
</dbReference>
<comment type="subcellular location">
    <subcellularLocation>
        <location evidence="1">Mitochondrion inner membrane</location>
    </subcellularLocation>
</comment>
<keyword evidence="4" id="KW-0999">Mitochondrion inner membrane</keyword>
<dbReference type="PANTHER" id="PTHR10122:SF20">
    <property type="entry name" value="CYTOCHROME C OXIDASE SUBUNIT 5B, MITOCHONDRIAL"/>
    <property type="match status" value="1"/>
</dbReference>
<dbReference type="AlphaFoldDB" id="A0A974CRI5"/>
<dbReference type="EMBL" id="CM004475">
    <property type="protein sequence ID" value="OCT77592.1"/>
    <property type="molecule type" value="Genomic_DNA"/>
</dbReference>
<dbReference type="GO" id="GO:0005743">
    <property type="term" value="C:mitochondrial inner membrane"/>
    <property type="evidence" value="ECO:0007669"/>
    <property type="project" value="UniProtKB-SubCell"/>
</dbReference>
<dbReference type="SUPFAM" id="SSF57802">
    <property type="entry name" value="Rubredoxin-like"/>
    <property type="match status" value="1"/>
</dbReference>
<dbReference type="Gene3D" id="2.60.11.10">
    <property type="entry name" value="Cytochrome c oxidase, subunit Vb"/>
    <property type="match status" value="1"/>
</dbReference>
<accession>A0A974CRI5</accession>
<dbReference type="InterPro" id="IPR002124">
    <property type="entry name" value="Cyt_c_oxidase_su5b"/>
</dbReference>
<evidence type="ECO:0000256" key="2">
    <source>
        <dbReference type="ARBA" id="ARBA00020224"/>
    </source>
</evidence>
<dbReference type="GO" id="GO:0046872">
    <property type="term" value="F:metal ion binding"/>
    <property type="evidence" value="ECO:0007669"/>
    <property type="project" value="UniProtKB-KW"/>
</dbReference>
<keyword evidence="8" id="KW-0496">Mitochondrion</keyword>
<dbReference type="GO" id="GO:0006123">
    <property type="term" value="P:mitochondrial electron transport, cytochrome c to oxygen"/>
    <property type="evidence" value="ECO:0007669"/>
    <property type="project" value="InterPro"/>
</dbReference>
<evidence type="ECO:0000256" key="5">
    <source>
        <dbReference type="ARBA" id="ARBA00022833"/>
    </source>
</evidence>
<evidence type="ECO:0000256" key="11">
    <source>
        <dbReference type="PIRSR" id="PIRSR602124-1"/>
    </source>
</evidence>
<dbReference type="PANTHER" id="PTHR10122">
    <property type="entry name" value="CYTOCHROME C OXIDASE SUBUNIT 5B, MITOCHONDRIAL"/>
    <property type="match status" value="1"/>
</dbReference>
<evidence type="ECO:0000256" key="8">
    <source>
        <dbReference type="ARBA" id="ARBA00023128"/>
    </source>
</evidence>
<dbReference type="Pfam" id="PF01215">
    <property type="entry name" value="COX5B"/>
    <property type="match status" value="1"/>
</dbReference>
<gene>
    <name evidence="13" type="ORF">XELAEV_18028684mg</name>
</gene>
<evidence type="ECO:0000256" key="9">
    <source>
        <dbReference type="ARBA" id="ARBA00023136"/>
    </source>
</evidence>
<keyword evidence="5 11" id="KW-0862">Zinc</keyword>
<keyword evidence="7" id="KW-0007">Acetylation</keyword>
<dbReference type="InterPro" id="IPR036972">
    <property type="entry name" value="Cyt_c_oxidase_su5b_sf"/>
</dbReference>
<evidence type="ECO:0000313" key="14">
    <source>
        <dbReference type="Proteomes" id="UP000694892"/>
    </source>
</evidence>
<proteinExistence type="predicted"/>
<sequence>MATIKPGTDPYSMMKPQQYAGNKEDPHIVHSITNKRIVGCICEEENTNVIWFWLHEGETKHLPILWLPLQVCTPSSPPLTDTAEVVCLLFLVYTVLCTVYYGLGPQIKSAVQP</sequence>
<keyword evidence="3 11" id="KW-0479">Metal-binding</keyword>
<keyword evidence="6" id="KW-0809">Transit peptide</keyword>
<evidence type="ECO:0000256" key="6">
    <source>
        <dbReference type="ARBA" id="ARBA00022946"/>
    </source>
</evidence>
<keyword evidence="12" id="KW-1133">Transmembrane helix</keyword>
<evidence type="ECO:0000256" key="10">
    <source>
        <dbReference type="ARBA" id="ARBA00031048"/>
    </source>
</evidence>
<keyword evidence="12" id="KW-0812">Transmembrane</keyword>
<feature type="binding site" evidence="11">
    <location>
        <position position="40"/>
    </location>
    <ligand>
        <name>Zn(2+)</name>
        <dbReference type="ChEBI" id="CHEBI:29105"/>
    </ligand>
</feature>
<evidence type="ECO:0000256" key="3">
    <source>
        <dbReference type="ARBA" id="ARBA00022723"/>
    </source>
</evidence>
<evidence type="ECO:0000256" key="1">
    <source>
        <dbReference type="ARBA" id="ARBA00004273"/>
    </source>
</evidence>
<dbReference type="GO" id="GO:0045277">
    <property type="term" value="C:respiratory chain complex IV"/>
    <property type="evidence" value="ECO:0007669"/>
    <property type="project" value="InterPro"/>
</dbReference>
<evidence type="ECO:0000256" key="12">
    <source>
        <dbReference type="SAM" id="Phobius"/>
    </source>
</evidence>
<feature type="transmembrane region" description="Helical" evidence="12">
    <location>
        <begin position="83"/>
        <end position="103"/>
    </location>
</feature>
<organism evidence="13 14">
    <name type="scientific">Xenopus laevis</name>
    <name type="common">African clawed frog</name>
    <dbReference type="NCBI Taxonomy" id="8355"/>
    <lineage>
        <taxon>Eukaryota</taxon>
        <taxon>Metazoa</taxon>
        <taxon>Chordata</taxon>
        <taxon>Craniata</taxon>
        <taxon>Vertebrata</taxon>
        <taxon>Euteleostomi</taxon>
        <taxon>Amphibia</taxon>
        <taxon>Batrachia</taxon>
        <taxon>Anura</taxon>
        <taxon>Pipoidea</taxon>
        <taxon>Pipidae</taxon>
        <taxon>Xenopodinae</taxon>
        <taxon>Xenopus</taxon>
        <taxon>Xenopus</taxon>
    </lineage>
</organism>
<reference evidence="14" key="1">
    <citation type="journal article" date="2016" name="Nature">
        <title>Genome evolution in the allotetraploid frog Xenopus laevis.</title>
        <authorList>
            <person name="Session A.M."/>
            <person name="Uno Y."/>
            <person name="Kwon T."/>
            <person name="Chapman J.A."/>
            <person name="Toyoda A."/>
            <person name="Takahashi S."/>
            <person name="Fukui A."/>
            <person name="Hikosaka A."/>
            <person name="Suzuki A."/>
            <person name="Kondo M."/>
            <person name="van Heeringen S.J."/>
            <person name="Quigley I."/>
            <person name="Heinz S."/>
            <person name="Ogino H."/>
            <person name="Ochi H."/>
            <person name="Hellsten U."/>
            <person name="Lyons J.B."/>
            <person name="Simakov O."/>
            <person name="Putnam N."/>
            <person name="Stites J."/>
            <person name="Kuroki Y."/>
            <person name="Tanaka T."/>
            <person name="Michiue T."/>
            <person name="Watanabe M."/>
            <person name="Bogdanovic O."/>
            <person name="Lister R."/>
            <person name="Georgiou G."/>
            <person name="Paranjpe S.S."/>
            <person name="van Kruijsbergen I."/>
            <person name="Shu S."/>
            <person name="Carlson J."/>
            <person name="Kinoshita T."/>
            <person name="Ohta Y."/>
            <person name="Mawaribuchi S."/>
            <person name="Jenkins J."/>
            <person name="Grimwood J."/>
            <person name="Schmutz J."/>
            <person name="Mitros T."/>
            <person name="Mozaffari S.V."/>
            <person name="Suzuki Y."/>
            <person name="Haramoto Y."/>
            <person name="Yamamoto T.S."/>
            <person name="Takagi C."/>
            <person name="Heald R."/>
            <person name="Miller K."/>
            <person name="Haudenschild C."/>
            <person name="Kitzman J."/>
            <person name="Nakayama T."/>
            <person name="Izutsu Y."/>
            <person name="Robert J."/>
            <person name="Fortriede J."/>
            <person name="Burns K."/>
            <person name="Lotay V."/>
            <person name="Karimi K."/>
            <person name="Yasuoka Y."/>
            <person name="Dichmann D.S."/>
            <person name="Flajnik M.F."/>
            <person name="Houston D.W."/>
            <person name="Shendure J."/>
            <person name="DuPasquier L."/>
            <person name="Vize P.D."/>
            <person name="Zorn A.M."/>
            <person name="Ito M."/>
            <person name="Marcotte E.M."/>
            <person name="Wallingford J.B."/>
            <person name="Ito Y."/>
            <person name="Asashima M."/>
            <person name="Ueno N."/>
            <person name="Matsuda Y."/>
            <person name="Veenstra G.J."/>
            <person name="Fujiyama A."/>
            <person name="Harland R.M."/>
            <person name="Taira M."/>
            <person name="Rokhsar D.S."/>
        </authorList>
    </citation>
    <scope>NUCLEOTIDE SEQUENCE [LARGE SCALE GENOMIC DNA]</scope>
    <source>
        <strain evidence="14">J</strain>
    </source>
</reference>
<evidence type="ECO:0000313" key="13">
    <source>
        <dbReference type="EMBL" id="OCT77592.1"/>
    </source>
</evidence>
<evidence type="ECO:0000256" key="4">
    <source>
        <dbReference type="ARBA" id="ARBA00022792"/>
    </source>
</evidence>
<name>A0A974CRI5_XENLA</name>
<keyword evidence="9 12" id="KW-0472">Membrane</keyword>
<protein>
    <recommendedName>
        <fullName evidence="2">Cytochrome c oxidase subunit 5B, mitochondrial</fullName>
    </recommendedName>
    <alternativeName>
        <fullName evidence="10">Cytochrome c oxidase polypeptide Vb</fullName>
    </alternativeName>
</protein>
<feature type="binding site" evidence="11">
    <location>
        <position position="42"/>
    </location>
    <ligand>
        <name>Zn(2+)</name>
        <dbReference type="ChEBI" id="CHEBI:29105"/>
    </ligand>
</feature>